<evidence type="ECO:0000313" key="2">
    <source>
        <dbReference type="EMBL" id="CAE4575749.1"/>
    </source>
</evidence>
<name>A0A7S4Q8I3_9DINO</name>
<proteinExistence type="predicted"/>
<evidence type="ECO:0000256" key="1">
    <source>
        <dbReference type="SAM" id="MobiDB-lite"/>
    </source>
</evidence>
<feature type="region of interest" description="Disordered" evidence="1">
    <location>
        <begin position="47"/>
        <end position="77"/>
    </location>
</feature>
<protein>
    <submittedName>
        <fullName evidence="2">Uncharacterized protein</fullName>
    </submittedName>
</protein>
<reference evidence="2" key="1">
    <citation type="submission" date="2021-01" db="EMBL/GenBank/DDBJ databases">
        <authorList>
            <person name="Corre E."/>
            <person name="Pelletier E."/>
            <person name="Niang G."/>
            <person name="Scheremetjew M."/>
            <person name="Finn R."/>
            <person name="Kale V."/>
            <person name="Holt S."/>
            <person name="Cochrane G."/>
            <person name="Meng A."/>
            <person name="Brown T."/>
            <person name="Cohen L."/>
        </authorList>
    </citation>
    <scope>NUCLEOTIDE SEQUENCE</scope>
    <source>
        <strain evidence="2">CCMP3105</strain>
    </source>
</reference>
<sequence length="220" mass="25339">MAQVPVGVWGSQVPGGSLFVDCSRQPRMRMYECRLCSVNPFSALFRPQESRESEQRRAKQATRTNSSSRRSEDFQRRSEEEVRATVRQWEQYAHPRSREFFRTPEALAEVLMQLARATDKNHDCVLGPEERCVHWHGDITDGHAVMRMVKPSESSESVTYVNRVLAFIFATDESFAKLIKLPKEPFRMSCDDQLCIHLGHILLNTHAAGRPESDQELEEE</sequence>
<accession>A0A7S4Q8I3</accession>
<dbReference type="AlphaFoldDB" id="A0A7S4Q8I3"/>
<dbReference type="EMBL" id="HBNR01022998">
    <property type="protein sequence ID" value="CAE4575749.1"/>
    <property type="molecule type" value="Transcribed_RNA"/>
</dbReference>
<organism evidence="2">
    <name type="scientific">Alexandrium monilatum</name>
    <dbReference type="NCBI Taxonomy" id="311494"/>
    <lineage>
        <taxon>Eukaryota</taxon>
        <taxon>Sar</taxon>
        <taxon>Alveolata</taxon>
        <taxon>Dinophyceae</taxon>
        <taxon>Gonyaulacales</taxon>
        <taxon>Pyrocystaceae</taxon>
        <taxon>Alexandrium</taxon>
    </lineage>
</organism>
<gene>
    <name evidence="2" type="ORF">AMON00008_LOCUS15369</name>
</gene>
<feature type="compositionally biased region" description="Basic and acidic residues" evidence="1">
    <location>
        <begin position="48"/>
        <end position="57"/>
    </location>
</feature>